<evidence type="ECO:0000313" key="2">
    <source>
        <dbReference type="Proteomes" id="UP000789525"/>
    </source>
</evidence>
<keyword evidence="2" id="KW-1185">Reference proteome</keyword>
<accession>A0ACA9K573</accession>
<evidence type="ECO:0000313" key="1">
    <source>
        <dbReference type="EMBL" id="CAG8452802.1"/>
    </source>
</evidence>
<proteinExistence type="predicted"/>
<name>A0ACA9K573_9GLOM</name>
<reference evidence="1" key="1">
    <citation type="submission" date="2021-06" db="EMBL/GenBank/DDBJ databases">
        <authorList>
            <person name="Kallberg Y."/>
            <person name="Tangrot J."/>
            <person name="Rosling A."/>
        </authorList>
    </citation>
    <scope>NUCLEOTIDE SEQUENCE</scope>
    <source>
        <strain evidence="1">CL356</strain>
    </source>
</reference>
<dbReference type="Proteomes" id="UP000789525">
    <property type="component" value="Unassembled WGS sequence"/>
</dbReference>
<dbReference type="EMBL" id="CAJVPT010000909">
    <property type="protein sequence ID" value="CAG8452802.1"/>
    <property type="molecule type" value="Genomic_DNA"/>
</dbReference>
<comment type="caution">
    <text evidence="1">The sequence shown here is derived from an EMBL/GenBank/DDBJ whole genome shotgun (WGS) entry which is preliminary data.</text>
</comment>
<gene>
    <name evidence="1" type="ORF">ACOLOM_LOCUS827</name>
</gene>
<sequence>MSRDQRVYAFGYNGFGQTNPDTRDIIISSPTDITEITGCDKIIWANMNATLGEMRDVKGGGGANSWVLWGFDPTPNEITLPKLTELGNIGKCFGDDDGIKGFLDPDGSIHHIDLNSSQINVSNFSKKFVDVAQLWTNDDIVGITENGKLLKWNSGESSSAEEIIMQPKYGMNDYYFTNIACGENHCLALTHDGEVFSWGSGR</sequence>
<protein>
    <submittedName>
        <fullName evidence="1">1378_t:CDS:1</fullName>
    </submittedName>
</protein>
<organism evidence="1 2">
    <name type="scientific">Acaulospora colombiana</name>
    <dbReference type="NCBI Taxonomy" id="27376"/>
    <lineage>
        <taxon>Eukaryota</taxon>
        <taxon>Fungi</taxon>
        <taxon>Fungi incertae sedis</taxon>
        <taxon>Mucoromycota</taxon>
        <taxon>Glomeromycotina</taxon>
        <taxon>Glomeromycetes</taxon>
        <taxon>Diversisporales</taxon>
        <taxon>Acaulosporaceae</taxon>
        <taxon>Acaulospora</taxon>
    </lineage>
</organism>